<dbReference type="AlphaFoldDB" id="E1RF68"/>
<evidence type="ECO:0000313" key="1">
    <source>
        <dbReference type="EMBL" id="ADN35016.1"/>
    </source>
</evidence>
<protein>
    <submittedName>
        <fullName evidence="1">Uncharacterized protein</fullName>
    </submittedName>
</protein>
<dbReference type="KEGG" id="mpi:Mpet_0238"/>
<dbReference type="HOGENOM" id="CLU_699448_0_0_2"/>
<dbReference type="Proteomes" id="UP000006565">
    <property type="component" value="Chromosome"/>
</dbReference>
<dbReference type="OrthoDB" id="140655at2157"/>
<dbReference type="eggNOG" id="arCOG13632">
    <property type="taxonomic scope" value="Archaea"/>
</dbReference>
<reference evidence="1 2" key="1">
    <citation type="journal article" date="2010" name="Stand. Genomic Sci.">
        <title>Complete genome sequence of Methanoplanus petrolearius type strain (SEBR 4847).</title>
        <authorList>
            <person name="Brambilla E."/>
            <person name="Djao O.D."/>
            <person name="Daligault H."/>
            <person name="Lapidus A."/>
            <person name="Lucas S."/>
            <person name="Hammon N."/>
            <person name="Nolan M."/>
            <person name="Tice H."/>
            <person name="Cheng J.F."/>
            <person name="Han C."/>
            <person name="Tapia R."/>
            <person name="Goodwin L."/>
            <person name="Pitluck S."/>
            <person name="Liolios K."/>
            <person name="Ivanova N."/>
            <person name="Mavromatis K."/>
            <person name="Mikhailova N."/>
            <person name="Pati A."/>
            <person name="Chen A."/>
            <person name="Palaniappan K."/>
            <person name="Land M."/>
            <person name="Hauser L."/>
            <person name="Chang Y.J."/>
            <person name="Jeffries C.D."/>
            <person name="Rohde M."/>
            <person name="Spring S."/>
            <person name="Sikorski J."/>
            <person name="Goker M."/>
            <person name="Woyke T."/>
            <person name="Bristow J."/>
            <person name="Eisen J.A."/>
            <person name="Markowitz V."/>
            <person name="Hugenholtz P."/>
            <person name="Kyrpides N.C."/>
            <person name="Klenk H.P."/>
        </authorList>
    </citation>
    <scope>NUCLEOTIDE SEQUENCE [LARGE SCALE GENOMIC DNA]</scope>
    <source>
        <strain evidence="2">DSM 11571 / OCM 486 / SEBR 4847</strain>
    </source>
</reference>
<organism evidence="1 2">
    <name type="scientific">Methanolacinia petrolearia (strain DSM 11571 / OCM 486 / SEBR 4847)</name>
    <name type="common">Methanoplanus petrolearius</name>
    <dbReference type="NCBI Taxonomy" id="679926"/>
    <lineage>
        <taxon>Archaea</taxon>
        <taxon>Methanobacteriati</taxon>
        <taxon>Methanobacteriota</taxon>
        <taxon>Stenosarchaea group</taxon>
        <taxon>Methanomicrobia</taxon>
        <taxon>Methanomicrobiales</taxon>
        <taxon>Methanomicrobiaceae</taxon>
        <taxon>Methanolacinia</taxon>
    </lineage>
</organism>
<dbReference type="GeneID" id="9742681"/>
<keyword evidence="2" id="KW-1185">Reference proteome</keyword>
<dbReference type="RefSeq" id="WP_013328195.1">
    <property type="nucleotide sequence ID" value="NC_014507.1"/>
</dbReference>
<evidence type="ECO:0000313" key="2">
    <source>
        <dbReference type="Proteomes" id="UP000006565"/>
    </source>
</evidence>
<sequence length="382" mass="42355" precursor="true">MKVKFGMRALCLLFVMAFAGTVFVPVVSASENSEDYIPADQLINEIPKLAFNKNMDETAINGELSISNEKNENSIPEGSIIYHLKSGTTTIFNSKGDQILIANDSDAEKVSTPSGLKPATLVQEIPSGSHISTEGSTIFVQNEGKLILTILTEAPEEKLVNRVAWPDQYIEGSESGSLNSLGQYHAKWNVPQSPQRVYDDVTERSQIAIWNGVQTTDGTKLIQPVLEWYWKDHAYDPDPGNVWTGSSWFAYTGSSSVLHSTRLSGIQPGDVIEGDILYNHYRDYWTITFRDVTRNIQTTYVAESMPNDNVDVETMLEGVTIPDNRYLCGDTTFNDFYVIDTGGYDISPATVTSYVNNAYWSHLSGLWVGNSWPSSITLNTAN</sequence>
<name>E1RF68_METP4</name>
<proteinExistence type="predicted"/>
<dbReference type="EMBL" id="CP002117">
    <property type="protein sequence ID" value="ADN35016.1"/>
    <property type="molecule type" value="Genomic_DNA"/>
</dbReference>
<accession>E1RF68</accession>
<gene>
    <name evidence="1" type="ordered locus">Mpet_0238</name>
</gene>